<keyword evidence="1" id="KW-0472">Membrane</keyword>
<feature type="transmembrane region" description="Helical" evidence="1">
    <location>
        <begin position="96"/>
        <end position="118"/>
    </location>
</feature>
<name>A0A1Y2EI82_9PEZI</name>
<dbReference type="AlphaFoldDB" id="A0A1Y2EI82"/>
<evidence type="ECO:0000313" key="3">
    <source>
        <dbReference type="Proteomes" id="UP000193689"/>
    </source>
</evidence>
<comment type="caution">
    <text evidence="2">The sequence shown here is derived from an EMBL/GenBank/DDBJ whole genome shotgun (WGS) entry which is preliminary data.</text>
</comment>
<dbReference type="EMBL" id="MCFJ01000001">
    <property type="protein sequence ID" value="ORY71288.1"/>
    <property type="molecule type" value="Genomic_DNA"/>
</dbReference>
<organism evidence="2 3">
    <name type="scientific">Pseudomassariella vexata</name>
    <dbReference type="NCBI Taxonomy" id="1141098"/>
    <lineage>
        <taxon>Eukaryota</taxon>
        <taxon>Fungi</taxon>
        <taxon>Dikarya</taxon>
        <taxon>Ascomycota</taxon>
        <taxon>Pezizomycotina</taxon>
        <taxon>Sordariomycetes</taxon>
        <taxon>Xylariomycetidae</taxon>
        <taxon>Amphisphaeriales</taxon>
        <taxon>Pseudomassariaceae</taxon>
        <taxon>Pseudomassariella</taxon>
    </lineage>
</organism>
<evidence type="ECO:0000256" key="1">
    <source>
        <dbReference type="SAM" id="Phobius"/>
    </source>
</evidence>
<dbReference type="OrthoDB" id="4688324at2759"/>
<dbReference type="GeneID" id="63781353"/>
<accession>A0A1Y2EI82</accession>
<feature type="transmembrane region" description="Helical" evidence="1">
    <location>
        <begin position="185"/>
        <end position="211"/>
    </location>
</feature>
<feature type="transmembrane region" description="Helical" evidence="1">
    <location>
        <begin position="223"/>
        <end position="248"/>
    </location>
</feature>
<feature type="transmembrane region" description="Helical" evidence="1">
    <location>
        <begin position="269"/>
        <end position="302"/>
    </location>
</feature>
<dbReference type="RefSeq" id="XP_040720880.1">
    <property type="nucleotide sequence ID" value="XM_040865141.1"/>
</dbReference>
<proteinExistence type="predicted"/>
<sequence>MIDSFASPTCDTPPQYQPVVRTVLETILWIAIIAAYIPQYLRIRRSGTTGISPYYVLNHSLFSTTTLALRCSHSIFYPAFNCLVSGELQGWKGYSAFLGFLAVIVQWLCAVMLVVVFICHRTTEPSSDLIEARWLPDRGLHPHKLTSRKMVIVLSSYVGATLPLSLALLCFSAHPYFQQEQPRRAFYVVFWSVWVALLCAADAFLVVFQFIKQMKTVGRLRTGGSLSIVSVGMQTVVLLLLSIAQFYRSRKSIILRKEPHMGFGRFVRVFVFVYGCFSVDIMYIVAGLGYLVLFQLCLLFGWNDMFGDRFGRIQLI</sequence>
<keyword evidence="1" id="KW-0812">Transmembrane</keyword>
<keyword evidence="1" id="KW-1133">Transmembrane helix</keyword>
<evidence type="ECO:0000313" key="2">
    <source>
        <dbReference type="EMBL" id="ORY71288.1"/>
    </source>
</evidence>
<feature type="transmembrane region" description="Helical" evidence="1">
    <location>
        <begin position="150"/>
        <end position="173"/>
    </location>
</feature>
<feature type="transmembrane region" description="Helical" evidence="1">
    <location>
        <begin position="20"/>
        <end position="37"/>
    </location>
</feature>
<dbReference type="Proteomes" id="UP000193689">
    <property type="component" value="Unassembled WGS sequence"/>
</dbReference>
<gene>
    <name evidence="2" type="ORF">BCR38DRAFT_519720</name>
</gene>
<protein>
    <submittedName>
        <fullName evidence="2">Uncharacterized protein</fullName>
    </submittedName>
</protein>
<dbReference type="InParanoid" id="A0A1Y2EI82"/>
<keyword evidence="3" id="KW-1185">Reference proteome</keyword>
<reference evidence="2 3" key="1">
    <citation type="submission" date="2016-07" db="EMBL/GenBank/DDBJ databases">
        <title>Pervasive Adenine N6-methylation of Active Genes in Fungi.</title>
        <authorList>
            <consortium name="DOE Joint Genome Institute"/>
            <person name="Mondo S.J."/>
            <person name="Dannebaum R.O."/>
            <person name="Kuo R.C."/>
            <person name="Labutti K."/>
            <person name="Haridas S."/>
            <person name="Kuo A."/>
            <person name="Salamov A."/>
            <person name="Ahrendt S.R."/>
            <person name="Lipzen A."/>
            <person name="Sullivan W."/>
            <person name="Andreopoulos W.B."/>
            <person name="Clum A."/>
            <person name="Lindquist E."/>
            <person name="Daum C."/>
            <person name="Ramamoorthy G.K."/>
            <person name="Gryganskyi A."/>
            <person name="Culley D."/>
            <person name="Magnuson J.K."/>
            <person name="James T.Y."/>
            <person name="O'Malley M.A."/>
            <person name="Stajich J.E."/>
            <person name="Spatafora J.W."/>
            <person name="Visel A."/>
            <person name="Grigoriev I.V."/>
        </authorList>
    </citation>
    <scope>NUCLEOTIDE SEQUENCE [LARGE SCALE GENOMIC DNA]</scope>
    <source>
        <strain evidence="2 3">CBS 129021</strain>
    </source>
</reference>